<dbReference type="AlphaFoldDB" id="G9XQI6"/>
<comment type="caution">
    <text evidence="1">The sequence shown here is derived from an EMBL/GenBank/DDBJ whole genome shotgun (WGS) entry which is preliminary data.</text>
</comment>
<reference evidence="1 2" key="1">
    <citation type="submission" date="2011-08" db="EMBL/GenBank/DDBJ databases">
        <authorList>
            <person name="Weinstock G."/>
            <person name="Sodergren E."/>
            <person name="Clifton S."/>
            <person name="Fulton L."/>
            <person name="Fulton B."/>
            <person name="Courtney L."/>
            <person name="Fronick C."/>
            <person name="Harrison M."/>
            <person name="Strong C."/>
            <person name="Farmer C."/>
            <person name="Delahaunty K."/>
            <person name="Markovic C."/>
            <person name="Hall O."/>
            <person name="Minx P."/>
            <person name="Tomlinson C."/>
            <person name="Mitreva M."/>
            <person name="Hou S."/>
            <person name="Chen J."/>
            <person name="Wollam A."/>
            <person name="Pepin K.H."/>
            <person name="Johnson M."/>
            <person name="Bhonagiri V."/>
            <person name="Zhang X."/>
            <person name="Suruliraj S."/>
            <person name="Warren W."/>
            <person name="Chinwalla A."/>
            <person name="Mardis E.R."/>
            <person name="Wilson R.K."/>
        </authorList>
    </citation>
    <scope>NUCLEOTIDE SEQUENCE [LARGE SCALE GENOMIC DNA]</scope>
    <source>
        <strain evidence="1 2">DP7</strain>
    </source>
</reference>
<sequence>MVWSLQELLWVVYRDKIDVHRDKRVEVLIIPKDRRRGML</sequence>
<evidence type="ECO:0000313" key="2">
    <source>
        <dbReference type="Proteomes" id="UP000004416"/>
    </source>
</evidence>
<dbReference type="HOGENOM" id="CLU_3308486_0_0_9"/>
<dbReference type="Proteomes" id="UP000004416">
    <property type="component" value="Unassembled WGS sequence"/>
</dbReference>
<gene>
    <name evidence="1" type="ORF">HMPREF0322_03234</name>
</gene>
<name>G9XQI6_DESHA</name>
<protein>
    <submittedName>
        <fullName evidence="1">Uncharacterized protein</fullName>
    </submittedName>
</protein>
<evidence type="ECO:0000313" key="1">
    <source>
        <dbReference type="EMBL" id="EHL06146.1"/>
    </source>
</evidence>
<proteinExistence type="predicted"/>
<organism evidence="1 2">
    <name type="scientific">Desulfitobacterium hafniense DP7</name>
    <dbReference type="NCBI Taxonomy" id="537010"/>
    <lineage>
        <taxon>Bacteria</taxon>
        <taxon>Bacillati</taxon>
        <taxon>Bacillota</taxon>
        <taxon>Clostridia</taxon>
        <taxon>Eubacteriales</taxon>
        <taxon>Desulfitobacteriaceae</taxon>
        <taxon>Desulfitobacterium</taxon>
    </lineage>
</organism>
<dbReference type="EMBL" id="AFZX01000086">
    <property type="protein sequence ID" value="EHL06146.1"/>
    <property type="molecule type" value="Genomic_DNA"/>
</dbReference>
<accession>G9XQI6</accession>